<sequence length="209" mass="23902">MKFGGLGIQHSLMKNDALLAKQAWKLITKPEGFTQSILLAKDCTEQNFLQVQARKAYTWTWKSILCGVGYQLDRNYNAGFLIDHLCPLPHAVWFGSTDCIEFRHITEWVAHWLKYNEEAFYHIKCVGYLMANTEIRCAFSGEQPTPLTLLHCFSILWAFQTRQNKIGSIMDQSLPIIQDSSSTYLHCPLLMAGFANQLFSCPFILSLLN</sequence>
<gene>
    <name evidence="1" type="ORF">J1N35_003052</name>
</gene>
<evidence type="ECO:0008006" key="3">
    <source>
        <dbReference type="Google" id="ProtNLM"/>
    </source>
</evidence>
<evidence type="ECO:0000313" key="2">
    <source>
        <dbReference type="Proteomes" id="UP000828251"/>
    </source>
</evidence>
<comment type="caution">
    <text evidence="1">The sequence shown here is derived from an EMBL/GenBank/DDBJ whole genome shotgun (WGS) entry which is preliminary data.</text>
</comment>
<reference evidence="1 2" key="1">
    <citation type="journal article" date="2021" name="Plant Biotechnol. J.">
        <title>Multi-omics assisted identification of the key and species-specific regulatory components of drought-tolerant mechanisms in Gossypium stocksii.</title>
        <authorList>
            <person name="Yu D."/>
            <person name="Ke L."/>
            <person name="Zhang D."/>
            <person name="Wu Y."/>
            <person name="Sun Y."/>
            <person name="Mei J."/>
            <person name="Sun J."/>
            <person name="Sun Y."/>
        </authorList>
    </citation>
    <scope>NUCLEOTIDE SEQUENCE [LARGE SCALE GENOMIC DNA]</scope>
    <source>
        <strain evidence="2">cv. E1</strain>
        <tissue evidence="1">Leaf</tissue>
    </source>
</reference>
<dbReference type="EMBL" id="JAIQCV010000001">
    <property type="protein sequence ID" value="KAH1131674.1"/>
    <property type="molecule type" value="Genomic_DNA"/>
</dbReference>
<dbReference type="Proteomes" id="UP000828251">
    <property type="component" value="Unassembled WGS sequence"/>
</dbReference>
<proteinExistence type="predicted"/>
<keyword evidence="2" id="KW-1185">Reference proteome</keyword>
<dbReference type="AlphaFoldDB" id="A0A9D4APH3"/>
<organism evidence="1 2">
    <name type="scientific">Gossypium stocksii</name>
    <dbReference type="NCBI Taxonomy" id="47602"/>
    <lineage>
        <taxon>Eukaryota</taxon>
        <taxon>Viridiplantae</taxon>
        <taxon>Streptophyta</taxon>
        <taxon>Embryophyta</taxon>
        <taxon>Tracheophyta</taxon>
        <taxon>Spermatophyta</taxon>
        <taxon>Magnoliopsida</taxon>
        <taxon>eudicotyledons</taxon>
        <taxon>Gunneridae</taxon>
        <taxon>Pentapetalae</taxon>
        <taxon>rosids</taxon>
        <taxon>malvids</taxon>
        <taxon>Malvales</taxon>
        <taxon>Malvaceae</taxon>
        <taxon>Malvoideae</taxon>
        <taxon>Gossypium</taxon>
    </lineage>
</organism>
<protein>
    <recommendedName>
        <fullName evidence="3">Reverse transcriptase zinc-binding domain-containing protein</fullName>
    </recommendedName>
</protein>
<name>A0A9D4APH3_9ROSI</name>
<evidence type="ECO:0000313" key="1">
    <source>
        <dbReference type="EMBL" id="KAH1131674.1"/>
    </source>
</evidence>
<accession>A0A9D4APH3</accession>